<proteinExistence type="predicted"/>
<evidence type="ECO:0000313" key="2">
    <source>
        <dbReference type="EMBL" id="KIM47836.1"/>
    </source>
</evidence>
<gene>
    <name evidence="2" type="ORF">M413DRAFT_61799</name>
</gene>
<name>A0A0C3CVF1_HEBCY</name>
<protein>
    <recommendedName>
        <fullName evidence="1">LYR motif-containing protein Cup1-like N-terminal domain-containing protein</fullName>
    </recommendedName>
</protein>
<dbReference type="Pfam" id="PF20263">
    <property type="entry name" value="LYRM2-like"/>
    <property type="match status" value="1"/>
</dbReference>
<reference evidence="2 3" key="1">
    <citation type="submission" date="2014-04" db="EMBL/GenBank/DDBJ databases">
        <authorList>
            <consortium name="DOE Joint Genome Institute"/>
            <person name="Kuo A."/>
            <person name="Gay G."/>
            <person name="Dore J."/>
            <person name="Kohler A."/>
            <person name="Nagy L.G."/>
            <person name="Floudas D."/>
            <person name="Copeland A."/>
            <person name="Barry K.W."/>
            <person name="Cichocki N."/>
            <person name="Veneault-Fourrey C."/>
            <person name="LaButti K."/>
            <person name="Lindquist E.A."/>
            <person name="Lipzen A."/>
            <person name="Lundell T."/>
            <person name="Morin E."/>
            <person name="Murat C."/>
            <person name="Sun H."/>
            <person name="Tunlid A."/>
            <person name="Henrissat B."/>
            <person name="Grigoriev I.V."/>
            <person name="Hibbett D.S."/>
            <person name="Martin F."/>
            <person name="Nordberg H.P."/>
            <person name="Cantor M.N."/>
            <person name="Hua S.X."/>
        </authorList>
    </citation>
    <scope>NUCLEOTIDE SEQUENCE [LARGE SCALE GENOMIC DNA]</scope>
    <source>
        <strain evidence="3">h7</strain>
    </source>
</reference>
<sequence>MHFSGQLCSLYRTYLRQVGKLPHLYLRQFFQIRARQDVQAVLNAKLDTQRKQRIKLVYKRIRRVEKANKRDRKAFLHILELAYGRIGKLKWELLEATLIDPGSPVPAPIIPSLGQSRPPVYSPQLKALLSHPSSKRNKVFRAEDFSNPRTLPPRADAKSEEARIFGRFSKRREVNIRWHFYRDELKKVFPPLEVDMVENAINKQEGEILPRTLSMSDHGVLREAENLVGNIFSRPPFTRRELRTSGDIGLSRFATGKGHPSRWIRRRYRTLLAQLPHLTYCTGKDDSFMVTTSPFALLDPHRHTRQIPDADSVTMAWLETSSTGSSQGFKEGIQNP</sequence>
<accession>A0A0C3CVF1</accession>
<dbReference type="HOGENOM" id="CLU_059571_0_0_1"/>
<reference evidence="3" key="2">
    <citation type="submission" date="2015-01" db="EMBL/GenBank/DDBJ databases">
        <title>Evolutionary Origins and Diversification of the Mycorrhizal Mutualists.</title>
        <authorList>
            <consortium name="DOE Joint Genome Institute"/>
            <consortium name="Mycorrhizal Genomics Consortium"/>
            <person name="Kohler A."/>
            <person name="Kuo A."/>
            <person name="Nagy L.G."/>
            <person name="Floudas D."/>
            <person name="Copeland A."/>
            <person name="Barry K.W."/>
            <person name="Cichocki N."/>
            <person name="Veneault-Fourrey C."/>
            <person name="LaButti K."/>
            <person name="Lindquist E.A."/>
            <person name="Lipzen A."/>
            <person name="Lundell T."/>
            <person name="Morin E."/>
            <person name="Murat C."/>
            <person name="Riley R."/>
            <person name="Ohm R."/>
            <person name="Sun H."/>
            <person name="Tunlid A."/>
            <person name="Henrissat B."/>
            <person name="Grigoriev I.V."/>
            <person name="Hibbett D.S."/>
            <person name="Martin F."/>
        </authorList>
    </citation>
    <scope>NUCLEOTIDE SEQUENCE [LARGE SCALE GENOMIC DNA]</scope>
    <source>
        <strain evidence="3">h7</strain>
    </source>
</reference>
<dbReference type="InterPro" id="IPR046896">
    <property type="entry name" value="Cup1-like_N"/>
</dbReference>
<dbReference type="AlphaFoldDB" id="A0A0C3CVF1"/>
<organism evidence="2 3">
    <name type="scientific">Hebeloma cylindrosporum</name>
    <dbReference type="NCBI Taxonomy" id="76867"/>
    <lineage>
        <taxon>Eukaryota</taxon>
        <taxon>Fungi</taxon>
        <taxon>Dikarya</taxon>
        <taxon>Basidiomycota</taxon>
        <taxon>Agaricomycotina</taxon>
        <taxon>Agaricomycetes</taxon>
        <taxon>Agaricomycetidae</taxon>
        <taxon>Agaricales</taxon>
        <taxon>Agaricineae</taxon>
        <taxon>Hymenogastraceae</taxon>
        <taxon>Hebeloma</taxon>
    </lineage>
</organism>
<keyword evidence="3" id="KW-1185">Reference proteome</keyword>
<dbReference type="EMBL" id="KN831769">
    <property type="protein sequence ID" value="KIM47836.1"/>
    <property type="molecule type" value="Genomic_DNA"/>
</dbReference>
<evidence type="ECO:0000313" key="3">
    <source>
        <dbReference type="Proteomes" id="UP000053424"/>
    </source>
</evidence>
<dbReference type="Proteomes" id="UP000053424">
    <property type="component" value="Unassembled WGS sequence"/>
</dbReference>
<feature type="domain" description="LYR motif-containing protein Cup1-like N-terminal" evidence="1">
    <location>
        <begin position="10"/>
        <end position="94"/>
    </location>
</feature>
<dbReference type="OrthoDB" id="198652at2759"/>
<evidence type="ECO:0000259" key="1">
    <source>
        <dbReference type="Pfam" id="PF20263"/>
    </source>
</evidence>